<sequence>MLPEPMHNSFFEELGELKLLDTACKNIGLSAFCSLWLKSCAVRLDC</sequence>
<organism evidence="1 2">
    <name type="scientific">Vibrio cholerae serotype O1 (strain ATCC 39541 / Classical Ogawa 395 / O395)</name>
    <dbReference type="NCBI Taxonomy" id="345073"/>
    <lineage>
        <taxon>Bacteria</taxon>
        <taxon>Pseudomonadati</taxon>
        <taxon>Pseudomonadota</taxon>
        <taxon>Gammaproteobacteria</taxon>
        <taxon>Vibrionales</taxon>
        <taxon>Vibrionaceae</taxon>
        <taxon>Vibrio</taxon>
    </lineage>
</organism>
<protein>
    <submittedName>
        <fullName evidence="1">Uncharacterized protein</fullName>
    </submittedName>
</protein>
<evidence type="ECO:0000313" key="1">
    <source>
        <dbReference type="EMBL" id="ABQ19240.1"/>
    </source>
</evidence>
<dbReference type="KEGG" id="vco:VC0395_0695"/>
<proteinExistence type="predicted"/>
<gene>
    <name evidence="1" type="ordered locus">VC0395_0695</name>
</gene>
<dbReference type="AlphaFoldDB" id="A0A0H3AG29"/>
<evidence type="ECO:0000313" key="2">
    <source>
        <dbReference type="Proteomes" id="UP000000249"/>
    </source>
</evidence>
<dbReference type="Proteomes" id="UP000000249">
    <property type="component" value="Chromosome 2"/>
</dbReference>
<accession>A0A0H3AG29</accession>
<reference evidence="1 2" key="1">
    <citation type="submission" date="2007-03" db="EMBL/GenBank/DDBJ databases">
        <authorList>
            <person name="Heidelberg J."/>
        </authorList>
    </citation>
    <scope>NUCLEOTIDE SEQUENCE [LARGE SCALE GENOMIC DNA]</scope>
    <source>
        <strain evidence="2">ATCC 39541 / Classical Ogawa 395 / O395</strain>
    </source>
</reference>
<dbReference type="EMBL" id="CP000626">
    <property type="protein sequence ID" value="ABQ19240.1"/>
    <property type="molecule type" value="Genomic_DNA"/>
</dbReference>
<name>A0A0H3AG29_VIBC3</name>